<accession>A0A917KV02</accession>
<gene>
    <name evidence="1" type="ORF">GCM10011320_40220</name>
</gene>
<dbReference type="EMBL" id="BMKW01000010">
    <property type="protein sequence ID" value="GGJ28944.1"/>
    <property type="molecule type" value="Genomic_DNA"/>
</dbReference>
<evidence type="ECO:0000313" key="2">
    <source>
        <dbReference type="Proteomes" id="UP000661507"/>
    </source>
</evidence>
<proteinExistence type="predicted"/>
<dbReference type="Proteomes" id="UP000661507">
    <property type="component" value="Unassembled WGS sequence"/>
</dbReference>
<reference evidence="1" key="2">
    <citation type="submission" date="2020-09" db="EMBL/GenBank/DDBJ databases">
        <authorList>
            <person name="Sun Q."/>
            <person name="Zhou Y."/>
        </authorList>
    </citation>
    <scope>NUCLEOTIDE SEQUENCE</scope>
    <source>
        <strain evidence="1">CGMCC 1.3617</strain>
    </source>
</reference>
<reference evidence="1" key="1">
    <citation type="journal article" date="2014" name="Int. J. Syst. Evol. Microbiol.">
        <title>Complete genome sequence of Corynebacterium casei LMG S-19264T (=DSM 44701T), isolated from a smear-ripened cheese.</title>
        <authorList>
            <consortium name="US DOE Joint Genome Institute (JGI-PGF)"/>
            <person name="Walter F."/>
            <person name="Albersmeier A."/>
            <person name="Kalinowski J."/>
            <person name="Ruckert C."/>
        </authorList>
    </citation>
    <scope>NUCLEOTIDE SEQUENCE</scope>
    <source>
        <strain evidence="1">CGMCC 1.3617</strain>
    </source>
</reference>
<keyword evidence="2" id="KW-1185">Reference proteome</keyword>
<evidence type="ECO:0000313" key="1">
    <source>
        <dbReference type="EMBL" id="GGJ28944.1"/>
    </source>
</evidence>
<organism evidence="1 2">
    <name type="scientific">Neoroseomonas lacus</name>
    <dbReference type="NCBI Taxonomy" id="287609"/>
    <lineage>
        <taxon>Bacteria</taxon>
        <taxon>Pseudomonadati</taxon>
        <taxon>Pseudomonadota</taxon>
        <taxon>Alphaproteobacteria</taxon>
        <taxon>Acetobacterales</taxon>
        <taxon>Acetobacteraceae</taxon>
        <taxon>Neoroseomonas</taxon>
    </lineage>
</organism>
<dbReference type="AlphaFoldDB" id="A0A917KV02"/>
<protein>
    <submittedName>
        <fullName evidence="1">Uncharacterized protein</fullName>
    </submittedName>
</protein>
<name>A0A917KV02_9PROT</name>
<dbReference type="RefSeq" id="WP_229681441.1">
    <property type="nucleotide sequence ID" value="NZ_BMKW01000010.1"/>
</dbReference>
<comment type="caution">
    <text evidence="1">The sequence shown here is derived from an EMBL/GenBank/DDBJ whole genome shotgun (WGS) entry which is preliminary data.</text>
</comment>
<sequence length="107" mass="11555">MMDKEALTAWALANGWTMIAGNPSLTKPSSPKEAIVRMLLKATVVTIEAKKPAGKWEKVASEAYGKVEADPEGGLPQGLGLGNIPSLTMLMQENRDRQVFARMTGKQ</sequence>